<dbReference type="PROSITE" id="PS51332">
    <property type="entry name" value="B12_BINDING"/>
    <property type="match status" value="1"/>
</dbReference>
<feature type="compositionally biased region" description="Low complexity" evidence="6">
    <location>
        <begin position="612"/>
        <end position="624"/>
    </location>
</feature>
<feature type="compositionally biased region" description="Basic and acidic residues" evidence="6">
    <location>
        <begin position="672"/>
        <end position="685"/>
    </location>
</feature>
<feature type="compositionally biased region" description="Basic and acidic residues" evidence="6">
    <location>
        <begin position="860"/>
        <end position="875"/>
    </location>
</feature>
<evidence type="ECO:0000256" key="5">
    <source>
        <dbReference type="ARBA" id="ARBA00023014"/>
    </source>
</evidence>
<evidence type="ECO:0000256" key="2">
    <source>
        <dbReference type="ARBA" id="ARBA00022691"/>
    </source>
</evidence>
<dbReference type="Pfam" id="PF02310">
    <property type="entry name" value="B12-binding"/>
    <property type="match status" value="1"/>
</dbReference>
<keyword evidence="5" id="KW-0411">Iron-sulfur</keyword>
<organism evidence="9">
    <name type="scientific">Tanacetum cinerariifolium</name>
    <name type="common">Dalmatian daisy</name>
    <name type="synonym">Chrysanthemum cinerariifolium</name>
    <dbReference type="NCBI Taxonomy" id="118510"/>
    <lineage>
        <taxon>Eukaryota</taxon>
        <taxon>Viridiplantae</taxon>
        <taxon>Streptophyta</taxon>
        <taxon>Embryophyta</taxon>
        <taxon>Tracheophyta</taxon>
        <taxon>Spermatophyta</taxon>
        <taxon>Magnoliopsida</taxon>
        <taxon>eudicotyledons</taxon>
        <taxon>Gunneridae</taxon>
        <taxon>Pentapetalae</taxon>
        <taxon>asterids</taxon>
        <taxon>campanulids</taxon>
        <taxon>Asterales</taxon>
        <taxon>Asteraceae</taxon>
        <taxon>Asteroideae</taxon>
        <taxon>Anthemideae</taxon>
        <taxon>Anthemidinae</taxon>
        <taxon>Tanacetum</taxon>
    </lineage>
</organism>
<dbReference type="InterPro" id="IPR051198">
    <property type="entry name" value="BchE-like"/>
</dbReference>
<feature type="region of interest" description="Disordered" evidence="6">
    <location>
        <begin position="701"/>
        <end position="721"/>
    </location>
</feature>
<accession>A0A699H0W7</accession>
<dbReference type="CDD" id="cd01335">
    <property type="entry name" value="Radical_SAM"/>
    <property type="match status" value="1"/>
</dbReference>
<dbReference type="PROSITE" id="PS51918">
    <property type="entry name" value="RADICAL_SAM"/>
    <property type="match status" value="1"/>
</dbReference>
<feature type="compositionally biased region" description="Low complexity" evidence="6">
    <location>
        <begin position="808"/>
        <end position="819"/>
    </location>
</feature>
<dbReference type="InterPro" id="IPR006638">
    <property type="entry name" value="Elp3/MiaA/NifB-like_rSAM"/>
</dbReference>
<dbReference type="SFLD" id="SFLDS00029">
    <property type="entry name" value="Radical_SAM"/>
    <property type="match status" value="1"/>
</dbReference>
<feature type="domain" description="Radical SAM core" evidence="8">
    <location>
        <begin position="158"/>
        <end position="392"/>
    </location>
</feature>
<feature type="compositionally biased region" description="Basic residues" evidence="6">
    <location>
        <begin position="928"/>
        <end position="940"/>
    </location>
</feature>
<evidence type="ECO:0000256" key="1">
    <source>
        <dbReference type="ARBA" id="ARBA00001966"/>
    </source>
</evidence>
<dbReference type="InterPro" id="IPR023404">
    <property type="entry name" value="rSAM_horseshoe"/>
</dbReference>
<dbReference type="Gene3D" id="3.80.30.20">
    <property type="entry name" value="tm_1862 like domain"/>
    <property type="match status" value="1"/>
</dbReference>
<dbReference type="SMART" id="SM00729">
    <property type="entry name" value="Elp3"/>
    <property type="match status" value="1"/>
</dbReference>
<sequence>MSILLTTLNARYTHASLGLRYLLANMGALQEQTRLQEFVIGAKTTEIVERILAYAPKIVGFGIYIWNVEESTKVIAMLKRVAPHVVVVLGGPEVSYESNEQEIVKIADYLITGWGDVTFPKLCGEILNGPKPLMKTHAGVQPPMADIKLPYSLYTDDDIKNRTLYVEASRGCPFKCEFCLSALDKTAWPFALDAFLAEMESLHARGARLFKFVDRTFNLNIKTSLKIMQFFLDKLEANPDDPVYAHFELVPDHLPDALKEGISKFPHGALQFEIGIQSFNPAVQTLVSRKQDNQKAADNIRWLTEQSHAHMHVDLIAGLPGETVESFAEGFNKLWALNPHEIQFGILKRLRGTPIIRHTQEYGLVFDPYAPYTILANRDIDFATMQRLVRFARYWDLVANSGRFTHTLPVLLGDSAFEHFMAFSDWLYANTDATHRIALERLVAMVGRYLQVRGMDKLEAEALLASDYAGPKAKVVETPAPKPRAGPGRILQAPRRHGQARTVRHPPASPDTGDETGVCRAAVLRTPAGVHPPGGPVDAGRGPLHPRAAARTVEGNLGQYLPCGLSGAGHHGARGLFDRRGVFLPVSAAAAQLRRRHLPGQPARHEHRARTRAAAGRDPGGRPLRIVHYRATGRDARDRGAGRHARNGHLARLPPDHAQGAGPGGGHAIAGDLDRYGGPDRRHDLGQGGTEPVAAVLPAQAARSRPAGQLPDRHRQGRGVRHADRAGVVPLRPAHQAQYREPGSRHHHVGGDCDYGRDPGRCGRADCRHHRPVDQVRPYGGAPGSEPGNRTGRNPVHRGRLRHRQDHAAAPDAGPGAPRARLRQSVRRGYQRNQRRAAAAAAQPLGHAVPAGRPVFGADGVREHRPAHARTESAARRPGARRRAAENEHGGPGPRAGQQDAVRPVRRHGQARGPGACAGPGAETAVPRRAHRRPRSRPVRSIRLADQIAAPRAGTDGGDGDPRPGHAVRAVHPHRRTGGKTCDRPGPLAGPAQGRSPLHQGVLPGRPRTPRAGSTR</sequence>
<evidence type="ECO:0000259" key="8">
    <source>
        <dbReference type="PROSITE" id="PS51918"/>
    </source>
</evidence>
<protein>
    <submittedName>
        <fullName evidence="9">Uncharacterized protein</fullName>
    </submittedName>
</protein>
<dbReference type="InterPro" id="IPR025288">
    <property type="entry name" value="DUF4080"/>
</dbReference>
<dbReference type="GO" id="GO:0046872">
    <property type="term" value="F:metal ion binding"/>
    <property type="evidence" value="ECO:0007669"/>
    <property type="project" value="UniProtKB-KW"/>
</dbReference>
<evidence type="ECO:0000256" key="3">
    <source>
        <dbReference type="ARBA" id="ARBA00022723"/>
    </source>
</evidence>
<dbReference type="AlphaFoldDB" id="A0A699H0W7"/>
<dbReference type="PANTHER" id="PTHR43409">
    <property type="entry name" value="ANAEROBIC MAGNESIUM-PROTOPORPHYRIN IX MONOMETHYL ESTER CYCLASE-RELATED"/>
    <property type="match status" value="1"/>
</dbReference>
<dbReference type="SUPFAM" id="SSF102114">
    <property type="entry name" value="Radical SAM enzymes"/>
    <property type="match status" value="1"/>
</dbReference>
<dbReference type="GO" id="GO:0051536">
    <property type="term" value="F:iron-sulfur cluster binding"/>
    <property type="evidence" value="ECO:0007669"/>
    <property type="project" value="UniProtKB-KW"/>
</dbReference>
<feature type="domain" description="B12-binding" evidence="7">
    <location>
        <begin position="1"/>
        <end position="133"/>
    </location>
</feature>
<comment type="caution">
    <text evidence="9">The sequence shown here is derived from an EMBL/GenBank/DDBJ whole genome shotgun (WGS) entry which is preliminary data.</text>
</comment>
<keyword evidence="2" id="KW-0949">S-adenosyl-L-methionine</keyword>
<dbReference type="Pfam" id="PF13311">
    <property type="entry name" value="DUF4080"/>
    <property type="match status" value="1"/>
</dbReference>
<dbReference type="InterPro" id="IPR007197">
    <property type="entry name" value="rSAM"/>
</dbReference>
<evidence type="ECO:0000313" key="9">
    <source>
        <dbReference type="EMBL" id="GEW26930.1"/>
    </source>
</evidence>
<dbReference type="GO" id="GO:0003824">
    <property type="term" value="F:catalytic activity"/>
    <property type="evidence" value="ECO:0007669"/>
    <property type="project" value="InterPro"/>
</dbReference>
<feature type="compositionally biased region" description="Basic residues" evidence="6">
    <location>
        <begin position="494"/>
        <end position="504"/>
    </location>
</feature>
<gene>
    <name evidence="9" type="ORF">Tci_198906</name>
</gene>
<feature type="compositionally biased region" description="Basic residues" evidence="6">
    <location>
        <begin position="969"/>
        <end position="978"/>
    </location>
</feature>
<keyword evidence="3" id="KW-0479">Metal-binding</keyword>
<evidence type="ECO:0000259" key="7">
    <source>
        <dbReference type="PROSITE" id="PS51332"/>
    </source>
</evidence>
<keyword evidence="4" id="KW-0408">Iron</keyword>
<dbReference type="InterPro" id="IPR006158">
    <property type="entry name" value="Cobalamin-bd"/>
</dbReference>
<dbReference type="SFLD" id="SFLDG01082">
    <property type="entry name" value="B12-binding_domain_containing"/>
    <property type="match status" value="1"/>
</dbReference>
<dbReference type="PANTHER" id="PTHR43409:SF16">
    <property type="entry name" value="SLR0320 PROTEIN"/>
    <property type="match status" value="1"/>
</dbReference>
<feature type="region of interest" description="Disordered" evidence="6">
    <location>
        <begin position="476"/>
        <end position="516"/>
    </location>
</feature>
<dbReference type="EMBL" id="BKCJ010051562">
    <property type="protein sequence ID" value="GEW26930.1"/>
    <property type="molecule type" value="Genomic_DNA"/>
</dbReference>
<comment type="cofactor">
    <cofactor evidence="1">
        <name>[4Fe-4S] cluster</name>
        <dbReference type="ChEBI" id="CHEBI:49883"/>
    </cofactor>
</comment>
<feature type="compositionally biased region" description="Low complexity" evidence="6">
    <location>
        <begin position="911"/>
        <end position="927"/>
    </location>
</feature>
<name>A0A699H0W7_TANCI</name>
<reference evidence="9" key="1">
    <citation type="journal article" date="2019" name="Sci. Rep.">
        <title>Draft genome of Tanacetum cinerariifolium, the natural source of mosquito coil.</title>
        <authorList>
            <person name="Yamashiro T."/>
            <person name="Shiraishi A."/>
            <person name="Satake H."/>
            <person name="Nakayama K."/>
        </authorList>
    </citation>
    <scope>NUCLEOTIDE SEQUENCE</scope>
</reference>
<evidence type="ECO:0000256" key="6">
    <source>
        <dbReference type="SAM" id="MobiDB-lite"/>
    </source>
</evidence>
<feature type="compositionally biased region" description="Basic residues" evidence="6">
    <location>
        <begin position="820"/>
        <end position="835"/>
    </location>
</feature>
<dbReference type="GO" id="GO:0005829">
    <property type="term" value="C:cytosol"/>
    <property type="evidence" value="ECO:0007669"/>
    <property type="project" value="TreeGrafter"/>
</dbReference>
<feature type="compositionally biased region" description="Basic residues" evidence="6">
    <location>
        <begin position="795"/>
        <end position="805"/>
    </location>
</feature>
<evidence type="ECO:0000256" key="4">
    <source>
        <dbReference type="ARBA" id="ARBA00023004"/>
    </source>
</evidence>
<dbReference type="InterPro" id="IPR058240">
    <property type="entry name" value="rSAM_sf"/>
</dbReference>
<proteinExistence type="predicted"/>
<feature type="region of interest" description="Disordered" evidence="6">
    <location>
        <begin position="598"/>
        <end position="689"/>
    </location>
</feature>
<dbReference type="Pfam" id="PF04055">
    <property type="entry name" value="Radical_SAM"/>
    <property type="match status" value="1"/>
</dbReference>
<feature type="region of interest" description="Disordered" evidence="6">
    <location>
        <begin position="772"/>
        <end position="1016"/>
    </location>
</feature>
<dbReference type="Gene3D" id="3.40.50.280">
    <property type="entry name" value="Cobalamin-binding domain"/>
    <property type="match status" value="1"/>
</dbReference>
<feature type="compositionally biased region" description="Basic and acidic residues" evidence="6">
    <location>
        <begin position="632"/>
        <end position="641"/>
    </location>
</feature>
<dbReference type="GO" id="GO:0031419">
    <property type="term" value="F:cobalamin binding"/>
    <property type="evidence" value="ECO:0007669"/>
    <property type="project" value="InterPro"/>
</dbReference>